<keyword evidence="2" id="KW-1185">Reference proteome</keyword>
<organism evidence="1 2">
    <name type="scientific">Flavobacterium zhoui</name>
    <dbReference type="NCBI Taxonomy" id="3230414"/>
    <lineage>
        <taxon>Bacteria</taxon>
        <taxon>Pseudomonadati</taxon>
        <taxon>Bacteroidota</taxon>
        <taxon>Flavobacteriia</taxon>
        <taxon>Flavobacteriales</taxon>
        <taxon>Flavobacteriaceae</taxon>
        <taxon>Flavobacterium</taxon>
    </lineage>
</organism>
<sequence>MIQSAIGSNNIFPLLQEYFYHDYEKIALILGEGFVRVKENQTVKFTKFNAIATPDIATQYELIANIENIETAVQLLLNRNV</sequence>
<gene>
    <name evidence="1" type="ORF">ACFX5F_12950</name>
</gene>
<dbReference type="Proteomes" id="UP001600107">
    <property type="component" value="Unassembled WGS sequence"/>
</dbReference>
<name>A0ABW6I8P4_9FLAO</name>
<comment type="caution">
    <text evidence="1">The sequence shown here is derived from an EMBL/GenBank/DDBJ whole genome shotgun (WGS) entry which is preliminary data.</text>
</comment>
<evidence type="ECO:0000313" key="2">
    <source>
        <dbReference type="Proteomes" id="UP001600107"/>
    </source>
</evidence>
<reference evidence="1 2" key="1">
    <citation type="submission" date="2024-06" db="EMBL/GenBank/DDBJ databases">
        <title>Flavobacterium spp. isolated from glacier.</title>
        <authorList>
            <person name="Han D."/>
        </authorList>
    </citation>
    <scope>NUCLEOTIDE SEQUENCE [LARGE SCALE GENOMIC DNA]</scope>
    <source>
        <strain evidence="1 2">ZS1P70</strain>
    </source>
</reference>
<protein>
    <submittedName>
        <fullName evidence="1">Uncharacterized protein</fullName>
    </submittedName>
</protein>
<dbReference type="RefSeq" id="WP_379852425.1">
    <property type="nucleotide sequence ID" value="NZ_JBHZPY010000012.1"/>
</dbReference>
<proteinExistence type="predicted"/>
<accession>A0ABW6I8P4</accession>
<dbReference type="EMBL" id="JBHZPY010000012">
    <property type="protein sequence ID" value="MFE3872130.1"/>
    <property type="molecule type" value="Genomic_DNA"/>
</dbReference>
<evidence type="ECO:0000313" key="1">
    <source>
        <dbReference type="EMBL" id="MFE3872130.1"/>
    </source>
</evidence>